<dbReference type="GO" id="GO:0009279">
    <property type="term" value="C:cell outer membrane"/>
    <property type="evidence" value="ECO:0007669"/>
    <property type="project" value="UniProtKB-SubCell"/>
</dbReference>
<dbReference type="PANTHER" id="PTHR35603:SF2">
    <property type="entry name" value="OUTER MEMBRANE LIPOPROTEIN"/>
    <property type="match status" value="1"/>
</dbReference>
<dbReference type="PIRSF" id="PIRSF002721">
    <property type="entry name" value="Surface_antigen_Rickettsia"/>
    <property type="match status" value="1"/>
</dbReference>
<comment type="similarity">
    <text evidence="2">Belongs to the rickettsiale 17 kDa surface antigen family.</text>
</comment>
<protein>
    <recommendedName>
        <fullName evidence="3">17 kDa surface antigen</fullName>
    </recommendedName>
</protein>
<organism evidence="7 8">
    <name type="scientific">Microbaculum marinisediminis</name>
    <dbReference type="NCBI Taxonomy" id="2931392"/>
    <lineage>
        <taxon>Bacteria</taxon>
        <taxon>Pseudomonadati</taxon>
        <taxon>Pseudomonadota</taxon>
        <taxon>Alphaproteobacteria</taxon>
        <taxon>Hyphomicrobiales</taxon>
        <taxon>Tepidamorphaceae</taxon>
        <taxon>Microbaculum</taxon>
    </lineage>
</organism>
<dbReference type="InterPro" id="IPR051407">
    <property type="entry name" value="Bact_OM_lipoprot/Surf_antigen"/>
</dbReference>
<reference evidence="7 8" key="1">
    <citation type="submission" date="2022-04" db="EMBL/GenBank/DDBJ databases">
        <authorList>
            <person name="Ye Y.-Q."/>
            <person name="Du Z.-J."/>
        </authorList>
    </citation>
    <scope>NUCLEOTIDE SEQUENCE [LARGE SCALE GENOMIC DNA]</scope>
    <source>
        <strain evidence="7 8">A6E488</strain>
    </source>
</reference>
<gene>
    <name evidence="7" type="ORF">MUB46_04910</name>
</gene>
<evidence type="ECO:0000313" key="8">
    <source>
        <dbReference type="Proteomes" id="UP001320898"/>
    </source>
</evidence>
<evidence type="ECO:0000256" key="5">
    <source>
        <dbReference type="ARBA" id="ARBA00023288"/>
    </source>
</evidence>
<feature type="domain" description="Glycine zipper 2TM" evidence="6">
    <location>
        <begin position="28"/>
        <end position="69"/>
    </location>
</feature>
<evidence type="ECO:0000313" key="7">
    <source>
        <dbReference type="EMBL" id="MCT8971196.1"/>
    </source>
</evidence>
<evidence type="ECO:0000256" key="4">
    <source>
        <dbReference type="ARBA" id="ARBA00023136"/>
    </source>
</evidence>
<evidence type="ECO:0000256" key="3">
    <source>
        <dbReference type="ARBA" id="ARBA00015281"/>
    </source>
</evidence>
<dbReference type="InterPro" id="IPR016364">
    <property type="entry name" value="Surface_antigen_Rickettsia"/>
</dbReference>
<keyword evidence="5" id="KW-0449">Lipoprotein</keyword>
<comment type="caution">
    <text evidence="7">The sequence shown here is derived from an EMBL/GenBank/DDBJ whole genome shotgun (WGS) entry which is preliminary data.</text>
</comment>
<accession>A0AAW5QSW3</accession>
<dbReference type="PROSITE" id="PS51257">
    <property type="entry name" value="PROKAR_LIPOPROTEIN"/>
    <property type="match status" value="1"/>
</dbReference>
<comment type="subcellular location">
    <subcellularLocation>
        <location evidence="1">Cell outer membrane</location>
        <topology evidence="1">Lipid-anchor</topology>
    </subcellularLocation>
</comment>
<sequence>MHLAKFVAVAALGLSVAACNGDRGGETLGTVVGATAGGIIGNQFGSGGGRALATVAGVAVGGLIGNRIGASVDEDARRRAMEAEYQALQYGPPNTPVVWREPDQDVYGEVVPGAPFQRGGQDCRDYTHTIYINGQPEVGRGTACRMPDGTWQTVS</sequence>
<dbReference type="EMBL" id="JALIDZ010000002">
    <property type="protein sequence ID" value="MCT8971196.1"/>
    <property type="molecule type" value="Genomic_DNA"/>
</dbReference>
<dbReference type="RefSeq" id="WP_261614766.1">
    <property type="nucleotide sequence ID" value="NZ_JALIDZ010000002.1"/>
</dbReference>
<dbReference type="InterPro" id="IPR008816">
    <property type="entry name" value="Gly_zipper_2TM_dom"/>
</dbReference>
<dbReference type="AlphaFoldDB" id="A0AAW5QSW3"/>
<proteinExistence type="inferred from homology"/>
<keyword evidence="8" id="KW-1185">Reference proteome</keyword>
<dbReference type="Proteomes" id="UP001320898">
    <property type="component" value="Unassembled WGS sequence"/>
</dbReference>
<evidence type="ECO:0000259" key="6">
    <source>
        <dbReference type="Pfam" id="PF05433"/>
    </source>
</evidence>
<dbReference type="PANTHER" id="PTHR35603">
    <property type="match status" value="1"/>
</dbReference>
<name>A0AAW5QSW3_9HYPH</name>
<evidence type="ECO:0000256" key="2">
    <source>
        <dbReference type="ARBA" id="ARBA00008681"/>
    </source>
</evidence>
<evidence type="ECO:0000256" key="1">
    <source>
        <dbReference type="ARBA" id="ARBA00004459"/>
    </source>
</evidence>
<keyword evidence="4" id="KW-0472">Membrane</keyword>
<dbReference type="Pfam" id="PF05433">
    <property type="entry name" value="Rick_17kDa_Anti"/>
    <property type="match status" value="1"/>
</dbReference>